<proteinExistence type="predicted"/>
<feature type="region of interest" description="Disordered" evidence="1">
    <location>
        <begin position="480"/>
        <end position="573"/>
    </location>
</feature>
<feature type="compositionally biased region" description="Basic and acidic residues" evidence="1">
    <location>
        <begin position="563"/>
        <end position="573"/>
    </location>
</feature>
<gene>
    <name evidence="4" type="primary">LOC100372119</name>
</gene>
<dbReference type="InterPro" id="IPR000241">
    <property type="entry name" value="RlmKL-like_Mtase"/>
</dbReference>
<dbReference type="RefSeq" id="XP_006817064.1">
    <property type="nucleotide sequence ID" value="XM_006817001.1"/>
</dbReference>
<feature type="compositionally biased region" description="Basic and acidic residues" evidence="1">
    <location>
        <begin position="515"/>
        <end position="533"/>
    </location>
</feature>
<dbReference type="GeneID" id="100372119"/>
<feature type="compositionally biased region" description="Basic and acidic residues" evidence="1">
    <location>
        <begin position="480"/>
        <end position="501"/>
    </location>
</feature>
<dbReference type="PANTHER" id="PTHR14911">
    <property type="entry name" value="THUMP DOMAIN-CONTAINING"/>
    <property type="match status" value="1"/>
</dbReference>
<keyword evidence="3" id="KW-1185">Reference proteome</keyword>
<dbReference type="InterPro" id="IPR029063">
    <property type="entry name" value="SAM-dependent_MTases_sf"/>
</dbReference>
<dbReference type="Proteomes" id="UP000694865">
    <property type="component" value="Unplaced"/>
</dbReference>
<dbReference type="SUPFAM" id="SSF143437">
    <property type="entry name" value="THUMP domain-like"/>
    <property type="match status" value="1"/>
</dbReference>
<evidence type="ECO:0000256" key="1">
    <source>
        <dbReference type="SAM" id="MobiDB-lite"/>
    </source>
</evidence>
<reference evidence="4" key="1">
    <citation type="submission" date="2025-08" db="UniProtKB">
        <authorList>
            <consortium name="RefSeq"/>
        </authorList>
    </citation>
    <scope>IDENTIFICATION</scope>
    <source>
        <tissue evidence="4">Testes</tissue>
    </source>
</reference>
<feature type="region of interest" description="Disordered" evidence="1">
    <location>
        <begin position="137"/>
        <end position="159"/>
    </location>
</feature>
<dbReference type="CDD" id="cd11715">
    <property type="entry name" value="THUMP_AdoMetMT"/>
    <property type="match status" value="1"/>
</dbReference>
<name>A0ABM0MAM3_SACKO</name>
<dbReference type="Gene3D" id="3.30.2130.30">
    <property type="match status" value="1"/>
</dbReference>
<dbReference type="CDD" id="cd02440">
    <property type="entry name" value="AdoMet_MTases"/>
    <property type="match status" value="1"/>
</dbReference>
<evidence type="ECO:0000259" key="2">
    <source>
        <dbReference type="Pfam" id="PF01170"/>
    </source>
</evidence>
<dbReference type="PANTHER" id="PTHR14911:SF1">
    <property type="entry name" value="THUMP DOMAIN-CONTAINING PROTEIN 2"/>
    <property type="match status" value="1"/>
</dbReference>
<feature type="compositionally biased region" description="Basic and acidic residues" evidence="1">
    <location>
        <begin position="137"/>
        <end position="150"/>
    </location>
</feature>
<evidence type="ECO:0000313" key="4">
    <source>
        <dbReference type="RefSeq" id="XP_006817064.1"/>
    </source>
</evidence>
<feature type="domain" description="Ribosomal RNA large subunit methyltransferase K/L-like methyltransferase" evidence="2">
    <location>
        <begin position="268"/>
        <end position="409"/>
    </location>
</feature>
<accession>A0ABM0MAM3</accession>
<protein>
    <submittedName>
        <fullName evidence="4">THUMP domain-containing protein 2-like</fullName>
    </submittedName>
</protein>
<evidence type="ECO:0000313" key="3">
    <source>
        <dbReference type="Proteomes" id="UP000694865"/>
    </source>
</evidence>
<dbReference type="SUPFAM" id="SSF53335">
    <property type="entry name" value="S-adenosyl-L-methionine-dependent methyltransferases"/>
    <property type="match status" value="1"/>
</dbReference>
<dbReference type="Pfam" id="PF01170">
    <property type="entry name" value="UPF0020"/>
    <property type="match status" value="1"/>
</dbReference>
<sequence>MNSEGNSYFCTTVQGLEYFLVQEIKEKLQVEQVECKNGNVLFSTGSDVDSLHSLKSAERLLIKVDHRCVKFPNGRGKCRKKIKQITESISTWEKSLQVWKHFQERQNNIEDECSVEAESCNSGETCNNDDVWRKRENDSEHLDKRMRTETSDSDVAMDAHSGKSIERGGMLKDDDENQHLSMETSEIDKLSYNNTATENVRFRITCKCVGKAKKYHSPQEFAICMGTCLARKFGWQIDVRKPQLEILVFVTPTDFLIGFPTTHDYLSKRSYIKKTGMRSTIAWCMCQLAELQSGHLLLDPMCASGIIVLEALKSCKVYCIGCDHHSRQLEQAALNIQYASMNETMQLMQTDAKGIPLKMNSVDRVICDLPFGLHHNTHIDIKQFYLSFLGEVTRVVKSNGRAVLLTSAVMVDYLIKVMTGEKSRLWRVVSAEHQNKDITDKDEEAVVEMCPSVACWIKVETHFLKEIPIGETLHRKRHDLSDGSAVKKDTSKKTDKQREEYSSDENSGSETEEVDNTKEETFHELLNKEKQGVQDRLALKQKATRETVAQRDDYSNDANSSLETEKIDSFKQK</sequence>
<dbReference type="Gene3D" id="3.40.50.150">
    <property type="entry name" value="Vaccinia Virus protein VP39"/>
    <property type="match status" value="1"/>
</dbReference>
<feature type="compositionally biased region" description="Basic and acidic residues" evidence="1">
    <location>
        <begin position="543"/>
        <end position="554"/>
    </location>
</feature>
<organism evidence="3 4">
    <name type="scientific">Saccoglossus kowalevskii</name>
    <name type="common">Acorn worm</name>
    <dbReference type="NCBI Taxonomy" id="10224"/>
    <lineage>
        <taxon>Eukaryota</taxon>
        <taxon>Metazoa</taxon>
        <taxon>Hemichordata</taxon>
        <taxon>Enteropneusta</taxon>
        <taxon>Harrimaniidae</taxon>
        <taxon>Saccoglossus</taxon>
    </lineage>
</organism>